<dbReference type="Gene3D" id="1.20.1740.10">
    <property type="entry name" value="Amino acid/polyamine transporter I"/>
    <property type="match status" value="1"/>
</dbReference>
<sequence>MLFKTISRHLLGKPLENTKLEGEQMPKWKALPIFSSDALSSVGYGPEQIAIVLASVPTLATYRYFGPIVLAIIALLFIVALSYTQVVRVNPGGGGSYGIAMKYLGVYPALTAGAALLADYILTVAVSISSGTAALVSAFPVLHPYHVYLDLGVLILMMIVNLRGTREASTVFVWPTYFFLAAMGITLIGGFYQIWNGTLTAHTVAVETVAPLNQTALMLIVLRAFANGCSSMTGIEAIANGVTMFKAPQQKNAIETTAIMACILAIMLGGLGYLIIYLHLLPTQGYTLLSLLVEDIFSRTFIYYVIQILMMVILYIAANTAYNGLPPLLSFMAVDGYVPRYFANRGERLSYSNGIQVLTLMAGILIVLFQGNIEHLISLYAIGVFLSFTIAQSAMVVYWRQCRERNWRLFSVINGFGALVTACVVVIVLITKFIYGAWIIVLLIPTLVYMFLKVHHHYDDVREQLLLTPEEYTKVMTTDLGRNIIIIPIASPTQAVAKAIRYAKIISGPKDKIYAVHVYSDDERGKKIKTLWRQLEPDIELIMLQSPYRQLTDPLITFIQELRKETAPKDTITVLIPEFETKKLWHRLLHNQSGWLLRLRTLPYLDVVVSTVPLQFTK</sequence>
<dbReference type="GO" id="GO:0016020">
    <property type="term" value="C:membrane"/>
    <property type="evidence" value="ECO:0007669"/>
    <property type="project" value="UniProtKB-SubCell"/>
</dbReference>
<dbReference type="InterPro" id="IPR053153">
    <property type="entry name" value="APC_K+_Transporter"/>
</dbReference>
<evidence type="ECO:0000256" key="3">
    <source>
        <dbReference type="ARBA" id="ARBA00022989"/>
    </source>
</evidence>
<dbReference type="RefSeq" id="WP_027895371.1">
    <property type="nucleotide sequence ID" value="NZ_CBCSUK010000014.1"/>
</dbReference>
<keyword evidence="4" id="KW-0472">Membrane</keyword>
<dbReference type="PANTHER" id="PTHR47704:SF1">
    <property type="entry name" value="POTASSIUM TRANSPORTER KIMA"/>
    <property type="match status" value="1"/>
</dbReference>
<proteinExistence type="predicted"/>
<dbReference type="InterPro" id="IPR002293">
    <property type="entry name" value="AA/rel_permease1"/>
</dbReference>
<dbReference type="AlphaFoldDB" id="A0A1M6PGG3"/>
<dbReference type="PANTHER" id="PTHR47704">
    <property type="entry name" value="POTASSIUM TRANSPORTER KIMA"/>
    <property type="match status" value="1"/>
</dbReference>
<accession>A0A1M6PGG3</accession>
<evidence type="ECO:0000313" key="6">
    <source>
        <dbReference type="Proteomes" id="UP000238358"/>
    </source>
</evidence>
<dbReference type="EMBL" id="CP027569">
    <property type="protein sequence ID" value="AVO27233.1"/>
    <property type="molecule type" value="Genomic_DNA"/>
</dbReference>
<dbReference type="GO" id="GO:0022857">
    <property type="term" value="F:transmembrane transporter activity"/>
    <property type="evidence" value="ECO:0007669"/>
    <property type="project" value="InterPro"/>
</dbReference>
<name>A0A1M6PGG3_MEGEL</name>
<comment type="subcellular location">
    <subcellularLocation>
        <location evidence="1">Membrane</location>
        <topology evidence="1">Multi-pass membrane protein</topology>
    </subcellularLocation>
</comment>
<organism evidence="5 6">
    <name type="scientific">Megasphaera elsdenii</name>
    <dbReference type="NCBI Taxonomy" id="907"/>
    <lineage>
        <taxon>Bacteria</taxon>
        <taxon>Bacillati</taxon>
        <taxon>Bacillota</taxon>
        <taxon>Negativicutes</taxon>
        <taxon>Veillonellales</taxon>
        <taxon>Veillonellaceae</taxon>
        <taxon>Megasphaera</taxon>
    </lineage>
</organism>
<evidence type="ECO:0000256" key="1">
    <source>
        <dbReference type="ARBA" id="ARBA00004141"/>
    </source>
</evidence>
<reference evidence="5 6" key="1">
    <citation type="journal article" date="2018" name="Genome Announc.">
        <title>Complete genomes of two Megasphaera elsdenii strains, NCIMB 702410 and ATCC 25940.</title>
        <authorList>
            <person name="Hatmaker E.A."/>
            <person name="O'Dell K."/>
            <person name="Riley L.A."/>
            <person name="Klingeman D.M."/>
            <person name="Guss A.M."/>
        </authorList>
    </citation>
    <scope>NUCLEOTIDE SEQUENCE [LARGE SCALE GENOMIC DNA]</scope>
    <source>
        <strain evidence="5 6">NCIMB702410</strain>
    </source>
</reference>
<dbReference type="Proteomes" id="UP000238358">
    <property type="component" value="Chromosome"/>
</dbReference>
<protein>
    <submittedName>
        <fullName evidence="5">APC family permease</fullName>
    </submittedName>
</protein>
<dbReference type="Pfam" id="PF13520">
    <property type="entry name" value="AA_permease_2"/>
    <property type="match status" value="1"/>
</dbReference>
<dbReference type="OrthoDB" id="9759676at2"/>
<gene>
    <name evidence="5" type="ORF">C6Y28_06275</name>
</gene>
<keyword evidence="3" id="KW-1133">Transmembrane helix</keyword>
<evidence type="ECO:0000256" key="2">
    <source>
        <dbReference type="ARBA" id="ARBA00022692"/>
    </source>
</evidence>
<evidence type="ECO:0000256" key="4">
    <source>
        <dbReference type="ARBA" id="ARBA00023136"/>
    </source>
</evidence>
<evidence type="ECO:0000313" key="5">
    <source>
        <dbReference type="EMBL" id="AVO27233.1"/>
    </source>
</evidence>
<keyword evidence="2" id="KW-0812">Transmembrane</keyword>